<protein>
    <submittedName>
        <fullName evidence="3">Pilus assembly protein TadG-related protein</fullName>
    </submittedName>
</protein>
<keyword evidence="1" id="KW-0472">Membrane</keyword>
<proteinExistence type="predicted"/>
<accession>A0ABW4TML6</accession>
<dbReference type="InterPro" id="IPR028087">
    <property type="entry name" value="Tad_N"/>
</dbReference>
<dbReference type="RefSeq" id="WP_343916414.1">
    <property type="nucleotide sequence ID" value="NZ_BAAAJT010000002.1"/>
</dbReference>
<evidence type="ECO:0000313" key="3">
    <source>
        <dbReference type="EMBL" id="MFD1946346.1"/>
    </source>
</evidence>
<feature type="domain" description="Putative Flp pilus-assembly TadG-like N-terminal" evidence="2">
    <location>
        <begin position="11"/>
        <end position="57"/>
    </location>
</feature>
<dbReference type="Proteomes" id="UP001597351">
    <property type="component" value="Unassembled WGS sequence"/>
</dbReference>
<name>A0ABW4TML6_9ACTN</name>
<comment type="caution">
    <text evidence="3">The sequence shown here is derived from an EMBL/GenBank/DDBJ whole genome shotgun (WGS) entry which is preliminary data.</text>
</comment>
<keyword evidence="1" id="KW-0812">Transmembrane</keyword>
<dbReference type="Pfam" id="PF13400">
    <property type="entry name" value="Tad"/>
    <property type="match status" value="1"/>
</dbReference>
<sequence>MTTPRRTPERGASAILVAVFFAVIALPLAAISVDVARWYVELERVQAAADAAATAGVTYMPDDLAKARDRAIEIAEDNGYPNGGETRVDVSVGDKPTQLRVTVSSRIGNSFAASFGITDTVLSRTAVADYNGPAPMGSPCNTMGNEPPGTTTRPPVTSTLSVPAGANCTSNPQFWANIGGPDWPKGNGDQFMTRTCATGVDGCIGGKNTDFDPQGYFYLVHVADTAVGRPVSVQIYDPAFVAHGDYCERGPKGNAVDNNRWNPYANSDAIARYAKLNQTTTNQFCSGDVPTTSVPTVTSFGLRAPTDTGEPRLAPPVPSCVRQYQGWGEDDLHNQSLKEGHPKYDAQLAQVFHQWVPFCTFTPAAEGDYYLQVRTNVALSTASPDGQGGYANNQKVFTQTGDDTAVGGGGANRFALRAFSPGVAPGSIAVSAWERMPIYANATGASSDFNLVRVIPAAQGKTLVFGFFDVGEAASNGTMRVIPPTDSNLPPTLTGCTGTGKVTGSLTGCQITGINASGWNGRSQQIRVPIPSTYTCDTTTPGGCWFRVAVDFGSGKAVNDSTTWTAKIEGEPVRLIE</sequence>
<feature type="transmembrane region" description="Helical" evidence="1">
    <location>
        <begin position="12"/>
        <end position="33"/>
    </location>
</feature>
<reference evidence="4" key="1">
    <citation type="journal article" date="2019" name="Int. J. Syst. Evol. Microbiol.">
        <title>The Global Catalogue of Microorganisms (GCM) 10K type strain sequencing project: providing services to taxonomists for standard genome sequencing and annotation.</title>
        <authorList>
            <consortium name="The Broad Institute Genomics Platform"/>
            <consortium name="The Broad Institute Genome Sequencing Center for Infectious Disease"/>
            <person name="Wu L."/>
            <person name="Ma J."/>
        </authorList>
    </citation>
    <scope>NUCLEOTIDE SEQUENCE [LARGE SCALE GENOMIC DNA]</scope>
    <source>
        <strain evidence="4">CGMCC 1.12477</strain>
    </source>
</reference>
<evidence type="ECO:0000259" key="2">
    <source>
        <dbReference type="Pfam" id="PF13400"/>
    </source>
</evidence>
<evidence type="ECO:0000256" key="1">
    <source>
        <dbReference type="SAM" id="Phobius"/>
    </source>
</evidence>
<dbReference type="EMBL" id="JBHUGD010000003">
    <property type="protein sequence ID" value="MFD1946346.1"/>
    <property type="molecule type" value="Genomic_DNA"/>
</dbReference>
<organism evidence="3 4">
    <name type="scientific">Nocardioides aestuarii</name>
    <dbReference type="NCBI Taxonomy" id="252231"/>
    <lineage>
        <taxon>Bacteria</taxon>
        <taxon>Bacillati</taxon>
        <taxon>Actinomycetota</taxon>
        <taxon>Actinomycetes</taxon>
        <taxon>Propionibacteriales</taxon>
        <taxon>Nocardioidaceae</taxon>
        <taxon>Nocardioides</taxon>
    </lineage>
</organism>
<keyword evidence="1" id="KW-1133">Transmembrane helix</keyword>
<gene>
    <name evidence="3" type="ORF">ACFSDE_06040</name>
</gene>
<evidence type="ECO:0000313" key="4">
    <source>
        <dbReference type="Proteomes" id="UP001597351"/>
    </source>
</evidence>
<keyword evidence="4" id="KW-1185">Reference proteome</keyword>